<dbReference type="InterPro" id="IPR027409">
    <property type="entry name" value="GroEL-like_apical_dom_sf"/>
</dbReference>
<dbReference type="GO" id="GO:0046854">
    <property type="term" value="P:phosphatidylinositol phosphate biosynthetic process"/>
    <property type="evidence" value="ECO:0007669"/>
    <property type="project" value="TreeGrafter"/>
</dbReference>
<dbReference type="Pfam" id="PF00118">
    <property type="entry name" value="Cpn60_TCP1"/>
    <property type="match status" value="1"/>
</dbReference>
<proteinExistence type="predicted"/>
<sequence>MREASGKRASSYRVTSGDLSWSVPPPLEDDFGMSLADRDARLLHQQQREAGQLLADCQAQAHSLGEEKQYLANAVARLAFVKPDVVLVEGDVARMAQEDLLSRNISVAQKVKASVLDRLARCMGVRVTPTVEHLSPTSAHLYLGDCK</sequence>
<dbReference type="OrthoDB" id="158357at2759"/>
<keyword evidence="2" id="KW-1185">Reference proteome</keyword>
<dbReference type="Proteomes" id="UP000236333">
    <property type="component" value="Unassembled WGS sequence"/>
</dbReference>
<gene>
    <name evidence="1" type="ORF">TSOC_012262</name>
</gene>
<comment type="caution">
    <text evidence="1">The sequence shown here is derived from an EMBL/GenBank/DDBJ whole genome shotgun (WGS) entry which is preliminary data.</text>
</comment>
<evidence type="ECO:0000313" key="2">
    <source>
        <dbReference type="Proteomes" id="UP000236333"/>
    </source>
</evidence>
<dbReference type="GO" id="GO:0005524">
    <property type="term" value="F:ATP binding"/>
    <property type="evidence" value="ECO:0007669"/>
    <property type="project" value="InterPro"/>
</dbReference>
<keyword evidence="1" id="KW-0808">Transferase</keyword>
<keyword evidence="1" id="KW-0418">Kinase</keyword>
<dbReference type="PANTHER" id="PTHR45748:SF7">
    <property type="entry name" value="1-PHOSPHATIDYLINOSITOL 3-PHOSPHATE 5-KINASE-RELATED"/>
    <property type="match status" value="1"/>
</dbReference>
<dbReference type="SUPFAM" id="SSF52029">
    <property type="entry name" value="GroEL apical domain-like"/>
    <property type="match status" value="1"/>
</dbReference>
<protein>
    <submittedName>
        <fullName evidence="1">1-phosphatidylinositol 3-phosphate 5-kinase</fullName>
    </submittedName>
</protein>
<name>A0A2J7ZNG3_9CHLO</name>
<dbReference type="EMBL" id="PGGS01000787">
    <property type="protein sequence ID" value="PNH01814.1"/>
    <property type="molecule type" value="Genomic_DNA"/>
</dbReference>
<organism evidence="1 2">
    <name type="scientific">Tetrabaena socialis</name>
    <dbReference type="NCBI Taxonomy" id="47790"/>
    <lineage>
        <taxon>Eukaryota</taxon>
        <taxon>Viridiplantae</taxon>
        <taxon>Chlorophyta</taxon>
        <taxon>core chlorophytes</taxon>
        <taxon>Chlorophyceae</taxon>
        <taxon>CS clade</taxon>
        <taxon>Chlamydomonadales</taxon>
        <taxon>Tetrabaenaceae</taxon>
        <taxon>Tetrabaena</taxon>
    </lineage>
</organism>
<reference evidence="1 2" key="1">
    <citation type="journal article" date="2017" name="Mol. Biol. Evol.">
        <title>The 4-celled Tetrabaena socialis nuclear genome reveals the essential components for genetic control of cell number at the origin of multicellularity in the volvocine lineage.</title>
        <authorList>
            <person name="Featherston J."/>
            <person name="Arakaki Y."/>
            <person name="Hanschen E.R."/>
            <person name="Ferris P.J."/>
            <person name="Michod R.E."/>
            <person name="Olson B.J.S.C."/>
            <person name="Nozaki H."/>
            <person name="Durand P.M."/>
        </authorList>
    </citation>
    <scope>NUCLEOTIDE SEQUENCE [LARGE SCALE GENOMIC DNA]</scope>
    <source>
        <strain evidence="1 2">NIES-571</strain>
    </source>
</reference>
<evidence type="ECO:0000313" key="1">
    <source>
        <dbReference type="EMBL" id="PNH01814.1"/>
    </source>
</evidence>
<accession>A0A2J7ZNG3</accession>
<dbReference type="InterPro" id="IPR002423">
    <property type="entry name" value="Cpn60/GroEL/TCP-1"/>
</dbReference>
<dbReference type="Gene3D" id="3.50.7.10">
    <property type="entry name" value="GroEL"/>
    <property type="match status" value="1"/>
</dbReference>
<dbReference type="AlphaFoldDB" id="A0A2J7ZNG3"/>
<dbReference type="GO" id="GO:0000285">
    <property type="term" value="F:1-phosphatidylinositol-3-phosphate 5-kinase activity"/>
    <property type="evidence" value="ECO:0007669"/>
    <property type="project" value="TreeGrafter"/>
</dbReference>
<dbReference type="PANTHER" id="PTHR45748">
    <property type="entry name" value="1-PHOSPHATIDYLINOSITOL 3-PHOSPHATE 5-KINASE-RELATED"/>
    <property type="match status" value="1"/>
</dbReference>
<feature type="non-terminal residue" evidence="1">
    <location>
        <position position="147"/>
    </location>
</feature>
<dbReference type="GO" id="GO:0010008">
    <property type="term" value="C:endosome membrane"/>
    <property type="evidence" value="ECO:0007669"/>
    <property type="project" value="TreeGrafter"/>
</dbReference>